<reference evidence="8" key="3">
    <citation type="submission" date="2025-09" db="UniProtKB">
        <authorList>
            <consortium name="Ensembl"/>
        </authorList>
    </citation>
    <scope>IDENTIFICATION</scope>
</reference>
<dbReference type="Gene3D" id="3.30.450.30">
    <property type="entry name" value="Dynein light chain 2a, cytoplasmic"/>
    <property type="match status" value="1"/>
</dbReference>
<accession>A0A7N5J8L9</accession>
<dbReference type="SUPFAM" id="SSF55770">
    <property type="entry name" value="Profilin (actin-binding protein)"/>
    <property type="match status" value="1"/>
</dbReference>
<evidence type="ECO:0000256" key="7">
    <source>
        <dbReference type="RuleBase" id="RU003909"/>
    </source>
</evidence>
<dbReference type="PROSITE" id="PS00414">
    <property type="entry name" value="PROFILIN"/>
    <property type="match status" value="1"/>
</dbReference>
<dbReference type="InterPro" id="IPR005454">
    <property type="entry name" value="Profilin1/2/3_vertebrate"/>
</dbReference>
<name>A0A7N5J8L9_AILME</name>
<comment type="subcellular location">
    <subcellularLocation>
        <location evidence="1">Cytoplasm</location>
        <location evidence="1">Cytoskeleton</location>
    </subcellularLocation>
</comment>
<proteinExistence type="inferred from homology"/>
<evidence type="ECO:0000256" key="3">
    <source>
        <dbReference type="ARBA" id="ARBA00022490"/>
    </source>
</evidence>
<dbReference type="PANTHER" id="PTHR13936:SF17">
    <property type="entry name" value="PROFILIN"/>
    <property type="match status" value="1"/>
</dbReference>
<evidence type="ECO:0000256" key="5">
    <source>
        <dbReference type="ARBA" id="ARBA00023203"/>
    </source>
</evidence>
<keyword evidence="4" id="KW-0007">Acetylation</keyword>
<dbReference type="InParanoid" id="A0A7N5J8L9"/>
<dbReference type="InterPro" id="IPR048278">
    <property type="entry name" value="PFN"/>
</dbReference>
<evidence type="ECO:0000256" key="6">
    <source>
        <dbReference type="ARBA" id="ARBA00023212"/>
    </source>
</evidence>
<dbReference type="SMART" id="SM00392">
    <property type="entry name" value="PROF"/>
    <property type="match status" value="1"/>
</dbReference>
<dbReference type="InterPro" id="IPR036140">
    <property type="entry name" value="PFN_sf"/>
</dbReference>
<protein>
    <recommendedName>
        <fullName evidence="7">Profilin</fullName>
    </recommendedName>
</protein>
<dbReference type="InterPro" id="IPR027310">
    <property type="entry name" value="Profilin_CS"/>
</dbReference>
<dbReference type="GO" id="GO:0005737">
    <property type="term" value="C:cytoplasm"/>
    <property type="evidence" value="ECO:0007669"/>
    <property type="project" value="TreeGrafter"/>
</dbReference>
<reference evidence="8 9" key="1">
    <citation type="journal article" date="2010" name="Nature">
        <title>The sequence and de novo assembly of the giant panda genome.</title>
        <authorList>
            <person name="Li R."/>
            <person name="Fan W."/>
            <person name="Tian G."/>
            <person name="Zhu H."/>
            <person name="He L."/>
            <person name="Cai J."/>
            <person name="Huang Q."/>
            <person name="Cai Q."/>
            <person name="Li B."/>
            <person name="Bai Y."/>
            <person name="Zhang Z."/>
            <person name="Zhang Y."/>
            <person name="Wang W."/>
            <person name="Li J."/>
            <person name="Wei F."/>
            <person name="Li H."/>
            <person name="Jian M."/>
            <person name="Li J."/>
            <person name="Zhang Z."/>
            <person name="Nielsen R."/>
            <person name="Li D."/>
            <person name="Gu W."/>
            <person name="Yang Z."/>
            <person name="Xuan Z."/>
            <person name="Ryder O.A."/>
            <person name="Leung F.C."/>
            <person name="Zhou Y."/>
            <person name="Cao J."/>
            <person name="Sun X."/>
            <person name="Fu Y."/>
            <person name="Fang X."/>
            <person name="Guo X."/>
            <person name="Wang B."/>
            <person name="Hou R."/>
            <person name="Shen F."/>
            <person name="Mu B."/>
            <person name="Ni P."/>
            <person name="Lin R."/>
            <person name="Qian W."/>
            <person name="Wang G."/>
            <person name="Yu C."/>
            <person name="Nie W."/>
            <person name="Wang J."/>
            <person name="Wu Z."/>
            <person name="Liang H."/>
            <person name="Min J."/>
            <person name="Wu Q."/>
            <person name="Cheng S."/>
            <person name="Ruan J."/>
            <person name="Wang M."/>
            <person name="Shi Z."/>
            <person name="Wen M."/>
            <person name="Liu B."/>
            <person name="Ren X."/>
            <person name="Zheng H."/>
            <person name="Dong D."/>
            <person name="Cook K."/>
            <person name="Shan G."/>
            <person name="Zhang H."/>
            <person name="Kosiol C."/>
            <person name="Xie X."/>
            <person name="Lu Z."/>
            <person name="Zheng H."/>
            <person name="Li Y."/>
            <person name="Steiner C.C."/>
            <person name="Lam T.T."/>
            <person name="Lin S."/>
            <person name="Zhang Q."/>
            <person name="Li G."/>
            <person name="Tian J."/>
            <person name="Gong T."/>
            <person name="Liu H."/>
            <person name="Zhang D."/>
            <person name="Fang L."/>
            <person name="Ye C."/>
            <person name="Zhang J."/>
            <person name="Hu W."/>
            <person name="Xu A."/>
            <person name="Ren Y."/>
            <person name="Zhang G."/>
            <person name="Bruford M.W."/>
            <person name="Li Q."/>
            <person name="Ma L."/>
            <person name="Guo Y."/>
            <person name="An N."/>
            <person name="Hu Y."/>
            <person name="Zheng Y."/>
            <person name="Shi Y."/>
            <person name="Li Z."/>
            <person name="Liu Q."/>
            <person name="Chen Y."/>
            <person name="Zhao J."/>
            <person name="Qu N."/>
            <person name="Zhao S."/>
            <person name="Tian F."/>
            <person name="Wang X."/>
            <person name="Wang H."/>
            <person name="Xu L."/>
            <person name="Liu X."/>
            <person name="Vinar T."/>
            <person name="Wang Y."/>
            <person name="Lam T.W."/>
            <person name="Yiu S.M."/>
            <person name="Liu S."/>
            <person name="Zhang H."/>
            <person name="Li D."/>
            <person name="Huang Y."/>
            <person name="Wang X."/>
            <person name="Yang G."/>
            <person name="Jiang Z."/>
            <person name="Wang J."/>
            <person name="Qin N."/>
            <person name="Li L."/>
            <person name="Li J."/>
            <person name="Bolund L."/>
            <person name="Kristiansen K."/>
            <person name="Wong G.K."/>
            <person name="Olson M."/>
            <person name="Zhang X."/>
            <person name="Li S."/>
            <person name="Yang H."/>
            <person name="Wang J."/>
            <person name="Wang J."/>
        </authorList>
    </citation>
    <scope>NUCLEOTIDE SEQUENCE [LARGE SCALE GENOMIC DNA]</scope>
</reference>
<dbReference type="GO" id="GO:0032233">
    <property type="term" value="P:positive regulation of actin filament bundle assembly"/>
    <property type="evidence" value="ECO:0007669"/>
    <property type="project" value="TreeGrafter"/>
</dbReference>
<evidence type="ECO:0000313" key="8">
    <source>
        <dbReference type="Ensembl" id="ENSAMEP00000021672.1"/>
    </source>
</evidence>
<keyword evidence="6" id="KW-0206">Cytoskeleton</keyword>
<keyword evidence="5 7" id="KW-0009">Actin-binding</keyword>
<dbReference type="PANTHER" id="PTHR13936">
    <property type="entry name" value="PROFILIN"/>
    <property type="match status" value="1"/>
</dbReference>
<sequence length="115" mass="12393">MSGWNAYTESLLDKNCQEAAIVGYKPSFSVWACTPATSTFANITAAQVEALVAVDRSNLFINGVSLGEDKCSLIRDNADVPDNHVMDLKTKSTKGLPAVNIAIGKTYYGSEFILK</sequence>
<dbReference type="GO" id="GO:0003779">
    <property type="term" value="F:actin binding"/>
    <property type="evidence" value="ECO:0007669"/>
    <property type="project" value="UniProtKB-KW"/>
</dbReference>
<dbReference type="Proteomes" id="UP000008912">
    <property type="component" value="Unassembled WGS sequence"/>
</dbReference>
<dbReference type="Ensembl" id="ENSAMET00000026579.1">
    <property type="protein sequence ID" value="ENSAMEP00000021672.1"/>
    <property type="gene ID" value="ENSAMEG00000031125.1"/>
</dbReference>
<organism evidence="8 9">
    <name type="scientific">Ailuropoda melanoleuca</name>
    <name type="common">Giant panda</name>
    <dbReference type="NCBI Taxonomy" id="9646"/>
    <lineage>
        <taxon>Eukaryota</taxon>
        <taxon>Metazoa</taxon>
        <taxon>Chordata</taxon>
        <taxon>Craniata</taxon>
        <taxon>Vertebrata</taxon>
        <taxon>Euteleostomi</taxon>
        <taxon>Mammalia</taxon>
        <taxon>Eutheria</taxon>
        <taxon>Laurasiatheria</taxon>
        <taxon>Carnivora</taxon>
        <taxon>Caniformia</taxon>
        <taxon>Ursidae</taxon>
        <taxon>Ailuropoda</taxon>
    </lineage>
</organism>
<evidence type="ECO:0000256" key="4">
    <source>
        <dbReference type="ARBA" id="ARBA00022990"/>
    </source>
</evidence>
<comment type="similarity">
    <text evidence="2 7">Belongs to the profilin family.</text>
</comment>
<evidence type="ECO:0000313" key="9">
    <source>
        <dbReference type="Proteomes" id="UP000008912"/>
    </source>
</evidence>
<dbReference type="PRINTS" id="PR01639">
    <property type="entry name" value="PROFILINMAML"/>
</dbReference>
<evidence type="ECO:0000256" key="2">
    <source>
        <dbReference type="ARBA" id="ARBA00010058"/>
    </source>
</evidence>
<dbReference type="GO" id="GO:0030833">
    <property type="term" value="P:regulation of actin filament polymerization"/>
    <property type="evidence" value="ECO:0007669"/>
    <property type="project" value="TreeGrafter"/>
</dbReference>
<dbReference type="GO" id="GO:0005856">
    <property type="term" value="C:cytoskeleton"/>
    <property type="evidence" value="ECO:0007669"/>
    <property type="project" value="UniProtKB-SubCell"/>
</dbReference>
<keyword evidence="9" id="KW-1185">Reference proteome</keyword>
<dbReference type="GeneTree" id="ENSGT00940000153664"/>
<dbReference type="InterPro" id="IPR005455">
    <property type="entry name" value="PFN_euk"/>
</dbReference>
<reference evidence="8" key="2">
    <citation type="submission" date="2025-08" db="UniProtKB">
        <authorList>
            <consortium name="Ensembl"/>
        </authorList>
    </citation>
    <scope>IDENTIFICATION</scope>
</reference>
<dbReference type="AlphaFoldDB" id="A0A7N5J8L9"/>
<evidence type="ECO:0000256" key="1">
    <source>
        <dbReference type="ARBA" id="ARBA00004245"/>
    </source>
</evidence>
<keyword evidence="3" id="KW-0963">Cytoplasm</keyword>
<dbReference type="GO" id="GO:0030036">
    <property type="term" value="P:actin cytoskeleton organization"/>
    <property type="evidence" value="ECO:0007669"/>
    <property type="project" value="InterPro"/>
</dbReference>
<dbReference type="Pfam" id="PF00235">
    <property type="entry name" value="Profilin"/>
    <property type="match status" value="1"/>
</dbReference>